<evidence type="ECO:0008006" key="4">
    <source>
        <dbReference type="Google" id="ProtNLM"/>
    </source>
</evidence>
<keyword evidence="1" id="KW-1133">Transmembrane helix</keyword>
<dbReference type="EMBL" id="JACBAZ010000004">
    <property type="protein sequence ID" value="NWK56212.1"/>
    <property type="molecule type" value="Genomic_DNA"/>
</dbReference>
<keyword evidence="1" id="KW-0472">Membrane</keyword>
<dbReference type="RefSeq" id="WP_178932976.1">
    <property type="nucleotide sequence ID" value="NZ_JACBAZ010000004.1"/>
</dbReference>
<proteinExistence type="predicted"/>
<name>A0A851GH49_9BACT</name>
<gene>
    <name evidence="2" type="ORF">HW115_11370</name>
</gene>
<dbReference type="Proteomes" id="UP000557872">
    <property type="component" value="Unassembled WGS sequence"/>
</dbReference>
<accession>A0A851GH49</accession>
<comment type="caution">
    <text evidence="2">The sequence shown here is derived from an EMBL/GenBank/DDBJ whole genome shotgun (WGS) entry which is preliminary data.</text>
</comment>
<protein>
    <recommendedName>
        <fullName evidence="4">Transmembrane protein</fullName>
    </recommendedName>
</protein>
<evidence type="ECO:0000313" key="2">
    <source>
        <dbReference type="EMBL" id="NWK56212.1"/>
    </source>
</evidence>
<keyword evidence="3" id="KW-1185">Reference proteome</keyword>
<dbReference type="AlphaFoldDB" id="A0A851GH49"/>
<feature type="transmembrane region" description="Helical" evidence="1">
    <location>
        <begin position="66"/>
        <end position="85"/>
    </location>
</feature>
<evidence type="ECO:0000313" key="3">
    <source>
        <dbReference type="Proteomes" id="UP000557872"/>
    </source>
</evidence>
<sequence length="132" mass="15339">MEDTENRQKGVCRAQTYDYFLVFGVWYLALILCRVLPMANKRASWVMVCMGLARMILHSREMRRKILMQLVLVLLVVVALGAWPLSGWLGSHIWLFLIWWGISMIYGLMIILLAIYDMLAVVTEERGKSKDE</sequence>
<organism evidence="2 3">
    <name type="scientific">Oceaniferula marina</name>
    <dbReference type="NCBI Taxonomy" id="2748318"/>
    <lineage>
        <taxon>Bacteria</taxon>
        <taxon>Pseudomonadati</taxon>
        <taxon>Verrucomicrobiota</taxon>
        <taxon>Verrucomicrobiia</taxon>
        <taxon>Verrucomicrobiales</taxon>
        <taxon>Verrucomicrobiaceae</taxon>
        <taxon>Oceaniferula</taxon>
    </lineage>
</organism>
<evidence type="ECO:0000256" key="1">
    <source>
        <dbReference type="SAM" id="Phobius"/>
    </source>
</evidence>
<keyword evidence="1" id="KW-0812">Transmembrane</keyword>
<feature type="transmembrane region" description="Helical" evidence="1">
    <location>
        <begin position="97"/>
        <end position="122"/>
    </location>
</feature>
<reference evidence="2 3" key="1">
    <citation type="submission" date="2020-07" db="EMBL/GenBank/DDBJ databases">
        <title>Roseicoccus Jingziensis gen. nov., sp. nov., isolated from coastal seawater.</title>
        <authorList>
            <person name="Feng X."/>
        </authorList>
    </citation>
    <scope>NUCLEOTIDE SEQUENCE [LARGE SCALE GENOMIC DNA]</scope>
    <source>
        <strain evidence="2 3">N1E253</strain>
    </source>
</reference>
<feature type="transmembrane region" description="Helical" evidence="1">
    <location>
        <begin position="17"/>
        <end position="37"/>
    </location>
</feature>